<name>A0ABQ4WDV9_9ASTR</name>
<gene>
    <name evidence="1" type="ORF">Tco_0624416</name>
</gene>
<comment type="caution">
    <text evidence="1">The sequence shown here is derived from an EMBL/GenBank/DDBJ whole genome shotgun (WGS) entry which is preliminary data.</text>
</comment>
<protein>
    <submittedName>
        <fullName evidence="1">Uncharacterized protein</fullName>
    </submittedName>
</protein>
<evidence type="ECO:0000313" key="1">
    <source>
        <dbReference type="EMBL" id="GJS51054.1"/>
    </source>
</evidence>
<evidence type="ECO:0000313" key="2">
    <source>
        <dbReference type="Proteomes" id="UP001151760"/>
    </source>
</evidence>
<dbReference type="CDD" id="cd09272">
    <property type="entry name" value="RNase_HI_RT_Ty1"/>
    <property type="match status" value="1"/>
</dbReference>
<sequence>MVCRRTRKEEALPKLFEGPAFNLVKVLSQKLKTSVPFYGITHWCLGGRNSTSSNTVEPADRDSSRSQMRILCYKRSRNGCKNLHPNDFEDLFLLNIQEKLNHLPKTDKISLHTAVNMWIRNLVIRNHVGDLQLGIESYQTKINLERPNWDAADYYFKEDYTIVPKPRAVVYRDRNDQRKLMRLNELHKFSDGTLTRVMEKLDQMVKDFHLYEYNKGMETRKWSEDDVKKHKRFITASKKRLQIEDLSKFGKLCWRTNKRMEMEMENSQFLRCQVNNCLPRHEYTCYDDMKDLIKVSKLLQTLMSCIHSQVHKMAIHYKMMYDYVWATISRKLKITVKDKLKMNQRYFSHMYKISKVFELRLKLADLFTKALPKERFEFLVHKIGMRCMTPTQLERLAKLTTRSPICMIMQQMQTLHKCNYVRPKLMTLKLDNILQCKIAHNARMDVLTRNIPSPTWHTGTDSPFHLEAFSDSDYAGDNHDRRSTSGGCQYLGRRLVSWQCKKQTIVAISSTEAEYVAAASCCAQVLWMQNQLLDYGFNFMNTEIHIDNESTICIVKSLFFSLKDQHILFDHPFYSRRYEARLINVVKVHTDDNVADLLTKGFDLARFNFLVVTIGMMNP</sequence>
<dbReference type="PANTHER" id="PTHR11439">
    <property type="entry name" value="GAG-POL-RELATED RETROTRANSPOSON"/>
    <property type="match status" value="1"/>
</dbReference>
<proteinExistence type="predicted"/>
<reference evidence="1" key="2">
    <citation type="submission" date="2022-01" db="EMBL/GenBank/DDBJ databases">
        <authorList>
            <person name="Yamashiro T."/>
            <person name="Shiraishi A."/>
            <person name="Satake H."/>
            <person name="Nakayama K."/>
        </authorList>
    </citation>
    <scope>NUCLEOTIDE SEQUENCE</scope>
</reference>
<reference evidence="1" key="1">
    <citation type="journal article" date="2022" name="Int. J. Mol. Sci.">
        <title>Draft Genome of Tanacetum Coccineum: Genomic Comparison of Closely Related Tanacetum-Family Plants.</title>
        <authorList>
            <person name="Yamashiro T."/>
            <person name="Shiraishi A."/>
            <person name="Nakayama K."/>
            <person name="Satake H."/>
        </authorList>
    </citation>
    <scope>NUCLEOTIDE SEQUENCE</scope>
</reference>
<accession>A0ABQ4WDV9</accession>
<organism evidence="1 2">
    <name type="scientific">Tanacetum coccineum</name>
    <dbReference type="NCBI Taxonomy" id="301880"/>
    <lineage>
        <taxon>Eukaryota</taxon>
        <taxon>Viridiplantae</taxon>
        <taxon>Streptophyta</taxon>
        <taxon>Embryophyta</taxon>
        <taxon>Tracheophyta</taxon>
        <taxon>Spermatophyta</taxon>
        <taxon>Magnoliopsida</taxon>
        <taxon>eudicotyledons</taxon>
        <taxon>Gunneridae</taxon>
        <taxon>Pentapetalae</taxon>
        <taxon>asterids</taxon>
        <taxon>campanulids</taxon>
        <taxon>Asterales</taxon>
        <taxon>Asteraceae</taxon>
        <taxon>Asteroideae</taxon>
        <taxon>Anthemideae</taxon>
        <taxon>Anthemidinae</taxon>
        <taxon>Tanacetum</taxon>
    </lineage>
</organism>
<dbReference type="Proteomes" id="UP001151760">
    <property type="component" value="Unassembled WGS sequence"/>
</dbReference>
<dbReference type="PANTHER" id="PTHR11439:SF495">
    <property type="entry name" value="REVERSE TRANSCRIPTASE, RNA-DEPENDENT DNA POLYMERASE-RELATED"/>
    <property type="match status" value="1"/>
</dbReference>
<dbReference type="EMBL" id="BQNB010008559">
    <property type="protein sequence ID" value="GJS51054.1"/>
    <property type="molecule type" value="Genomic_DNA"/>
</dbReference>
<keyword evidence="2" id="KW-1185">Reference proteome</keyword>